<keyword evidence="3" id="KW-1133">Transmembrane helix</keyword>
<dbReference type="CDD" id="cd14978">
    <property type="entry name" value="7tmA_FMRFamide_R-like"/>
    <property type="match status" value="1"/>
</dbReference>
<dbReference type="Gene3D" id="1.20.1070.10">
    <property type="entry name" value="Rhodopsin 7-helix transmembrane proteins"/>
    <property type="match status" value="1"/>
</dbReference>
<dbReference type="InterPro" id="IPR000276">
    <property type="entry name" value="GPCR_Rhodpsn"/>
</dbReference>
<name>A0A8J1TC12_OWEFU</name>
<accession>A0A8J1TC12</accession>
<evidence type="ECO:0000256" key="4">
    <source>
        <dbReference type="ARBA" id="ARBA00023136"/>
    </source>
</evidence>
<dbReference type="InterPro" id="IPR017452">
    <property type="entry name" value="GPCR_Rhodpsn_7TM"/>
</dbReference>
<dbReference type="Proteomes" id="UP000749559">
    <property type="component" value="Unassembled WGS sequence"/>
</dbReference>
<dbReference type="SUPFAM" id="SSF81321">
    <property type="entry name" value="Family A G protein-coupled receptor-like"/>
    <property type="match status" value="1"/>
</dbReference>
<proteinExistence type="predicted"/>
<dbReference type="Pfam" id="PF00001">
    <property type="entry name" value="7tm_1"/>
    <property type="match status" value="1"/>
</dbReference>
<keyword evidence="4" id="KW-0472">Membrane</keyword>
<gene>
    <name evidence="5" type="ORF">OFUS_LOCUS24031</name>
</gene>
<evidence type="ECO:0000256" key="1">
    <source>
        <dbReference type="ARBA" id="ARBA00004370"/>
    </source>
</evidence>
<keyword evidence="2" id="KW-0812">Transmembrane</keyword>
<dbReference type="PANTHER" id="PTHR46641:SF25">
    <property type="entry name" value="CNMAMIDE RECEPTOR-RELATED"/>
    <property type="match status" value="1"/>
</dbReference>
<keyword evidence="6" id="KW-1185">Reference proteome</keyword>
<dbReference type="PROSITE" id="PS50262">
    <property type="entry name" value="G_PROTEIN_RECEP_F1_2"/>
    <property type="match status" value="1"/>
</dbReference>
<dbReference type="InterPro" id="IPR052954">
    <property type="entry name" value="GPCR-Ligand_Int"/>
</dbReference>
<evidence type="ECO:0000256" key="3">
    <source>
        <dbReference type="ARBA" id="ARBA00022989"/>
    </source>
</evidence>
<evidence type="ECO:0000313" key="5">
    <source>
        <dbReference type="EMBL" id="CAH1800101.1"/>
    </source>
</evidence>
<sequence length="352" mass="39558">MAEMSQERNSSVLMDQGITVTVSSNGSLKSNFTKVRTVDILIVSYLSPIVLILGTIGNALSIAVFYRKKFRRNTASVYLITLAVVDTFGLWVGLFPYWLPKISHISDIELMNTWACSILIFLGFLSIQLSAWTLVLVTFERLLAVFAPLKAKVIFNIKWAVVILVSVFAVLLGLNLHILWNFDLQLNIANETECGGTSEAYISMHAWMNAVIASYLPSFLMFSANIAIIAKMLRRRRSGLGSSNQIASMTIILLLCNFSFICLTFPLAVYYAFYLQWYPQSSEKRDIHEALVILLAFSNQAINFPLYCASGQTFRDEMKKMFHKWKSAICGRGNSVTDVLQMNTNTLNSNTN</sequence>
<evidence type="ECO:0000256" key="2">
    <source>
        <dbReference type="ARBA" id="ARBA00022692"/>
    </source>
</evidence>
<dbReference type="AlphaFoldDB" id="A0A8J1TC12"/>
<comment type="caution">
    <text evidence="5">The sequence shown here is derived from an EMBL/GenBank/DDBJ whole genome shotgun (WGS) entry which is preliminary data.</text>
</comment>
<dbReference type="PRINTS" id="PR00237">
    <property type="entry name" value="GPCRRHODOPSN"/>
</dbReference>
<dbReference type="GO" id="GO:0004930">
    <property type="term" value="F:G protein-coupled receptor activity"/>
    <property type="evidence" value="ECO:0007669"/>
    <property type="project" value="InterPro"/>
</dbReference>
<dbReference type="GO" id="GO:0016020">
    <property type="term" value="C:membrane"/>
    <property type="evidence" value="ECO:0007669"/>
    <property type="project" value="UniProtKB-SubCell"/>
</dbReference>
<protein>
    <submittedName>
        <fullName evidence="5">Uncharacterized protein</fullName>
    </submittedName>
</protein>
<dbReference type="PANTHER" id="PTHR46641">
    <property type="entry name" value="FMRFAMIDE RECEPTOR-RELATED"/>
    <property type="match status" value="1"/>
</dbReference>
<dbReference type="EMBL" id="CAIIXF020000011">
    <property type="protein sequence ID" value="CAH1800101.1"/>
    <property type="molecule type" value="Genomic_DNA"/>
</dbReference>
<organism evidence="5 6">
    <name type="scientific">Owenia fusiformis</name>
    <name type="common">Polychaete worm</name>
    <dbReference type="NCBI Taxonomy" id="6347"/>
    <lineage>
        <taxon>Eukaryota</taxon>
        <taxon>Metazoa</taxon>
        <taxon>Spiralia</taxon>
        <taxon>Lophotrochozoa</taxon>
        <taxon>Annelida</taxon>
        <taxon>Polychaeta</taxon>
        <taxon>Sedentaria</taxon>
        <taxon>Canalipalpata</taxon>
        <taxon>Sabellida</taxon>
        <taxon>Oweniida</taxon>
        <taxon>Oweniidae</taxon>
        <taxon>Owenia</taxon>
    </lineage>
</organism>
<comment type="subcellular location">
    <subcellularLocation>
        <location evidence="1">Membrane</location>
    </subcellularLocation>
</comment>
<reference evidence="5" key="1">
    <citation type="submission" date="2022-03" db="EMBL/GenBank/DDBJ databases">
        <authorList>
            <person name="Martin C."/>
        </authorList>
    </citation>
    <scope>NUCLEOTIDE SEQUENCE</scope>
</reference>
<dbReference type="OrthoDB" id="9990906at2759"/>
<evidence type="ECO:0000313" key="6">
    <source>
        <dbReference type="Proteomes" id="UP000749559"/>
    </source>
</evidence>